<keyword evidence="4" id="KW-1185">Reference proteome</keyword>
<evidence type="ECO:0000313" key="3">
    <source>
        <dbReference type="EMBL" id="KLY35428.1"/>
    </source>
</evidence>
<organism evidence="3 4">
    <name type="scientific">Klebsiella michiganensis</name>
    <dbReference type="NCBI Taxonomy" id="1134687"/>
    <lineage>
        <taxon>Bacteria</taxon>
        <taxon>Pseudomonadati</taxon>
        <taxon>Pseudomonadota</taxon>
        <taxon>Gammaproteobacteria</taxon>
        <taxon>Enterobacterales</taxon>
        <taxon>Enterobacteriaceae</taxon>
        <taxon>Klebsiella/Raoultella group</taxon>
        <taxon>Klebsiella</taxon>
    </lineage>
</organism>
<evidence type="ECO:0008006" key="5">
    <source>
        <dbReference type="Google" id="ProtNLM"/>
    </source>
</evidence>
<comment type="caution">
    <text evidence="3">The sequence shown here is derived from an EMBL/GenBank/DDBJ whole genome shotgun (WGS) entry which is preliminary data.</text>
</comment>
<accession>A0ABR5GFD3</accession>
<protein>
    <recommendedName>
        <fullName evidence="5">Cell envelope biogenesis protein TolA</fullName>
    </recommendedName>
</protein>
<name>A0ABR5GFD3_9ENTR</name>
<proteinExistence type="predicted"/>
<feature type="region of interest" description="Disordered" evidence="2">
    <location>
        <begin position="50"/>
        <end position="94"/>
    </location>
</feature>
<evidence type="ECO:0000256" key="1">
    <source>
        <dbReference type="SAM" id="Coils"/>
    </source>
</evidence>
<feature type="coiled-coil region" evidence="1">
    <location>
        <begin position="329"/>
        <end position="424"/>
    </location>
</feature>
<feature type="compositionally biased region" description="Basic and acidic residues" evidence="2">
    <location>
        <begin position="69"/>
        <end position="82"/>
    </location>
</feature>
<dbReference type="Gene3D" id="1.10.287.460">
    <property type="entry name" value="Peptidyl-prolyl cis-trans isomerase, FKBP-type, N-terminal domain"/>
    <property type="match status" value="1"/>
</dbReference>
<feature type="compositionally biased region" description="Low complexity" evidence="2">
    <location>
        <begin position="52"/>
        <end position="63"/>
    </location>
</feature>
<dbReference type="InterPro" id="IPR036944">
    <property type="entry name" value="PPIase_FKBP_N_sf"/>
</dbReference>
<feature type="coiled-coil region" evidence="1">
    <location>
        <begin position="147"/>
        <end position="302"/>
    </location>
</feature>
<dbReference type="RefSeq" id="WP_032750927.1">
    <property type="nucleotide sequence ID" value="NZ_KK036955.1"/>
</dbReference>
<dbReference type="EMBL" id="LEUS01000016">
    <property type="protein sequence ID" value="KLY35428.1"/>
    <property type="molecule type" value="Genomic_DNA"/>
</dbReference>
<evidence type="ECO:0000256" key="2">
    <source>
        <dbReference type="SAM" id="MobiDB-lite"/>
    </source>
</evidence>
<reference evidence="3 4" key="1">
    <citation type="submission" date="2015-06" db="EMBL/GenBank/DDBJ databases">
        <title>The Genome Sequence of None.</title>
        <authorList>
            <consortium name="The Broad Institute Genomics Platform"/>
            <consortium name="The Broad Institute Genome Sequencing Center for Infectious Disease"/>
            <person name="Earl A.M."/>
            <person name="Onderdonk A.B."/>
            <person name="Kirby J."/>
            <person name="Ferraro M.J."/>
            <person name="Huang S."/>
            <person name="Spencer M."/>
            <person name="Fodor A."/>
            <person name="Hooper D."/>
            <person name="Dekker J."/>
            <person name="O'Brien T."/>
            <person name="Quan V."/>
            <person name="Gombosev A."/>
            <person name="Delaney M."/>
            <person name="DuBois A."/>
            <person name="Ernst C."/>
            <person name="Kim D.S."/>
            <person name="Rossman W."/>
            <person name="Gohs F."/>
            <person name="Petruso H."/>
            <person name="Nozar T."/>
            <person name="Mougeot F."/>
            <person name="Manson-McGuire A."/>
            <person name="Young S."/>
            <person name="Abouelleil A."/>
            <person name="Cao P."/>
            <person name="Chapman S.B."/>
            <person name="Griggs A."/>
            <person name="Priest M."/>
            <person name="Shea T."/>
            <person name="Wortman I."/>
            <person name="Wortman J.R."/>
            <person name="Nusbaum C."/>
            <person name="Birren B."/>
        </authorList>
    </citation>
    <scope>NUCLEOTIDE SEQUENCE [LARGE SCALE GENOMIC DNA]</scope>
    <source>
        <strain evidence="3 4">MGH87</strain>
    </source>
</reference>
<sequence>MMDDKGKLNICNLRGTAIVFALFTLIVVFPARAEPGDFLDNISKLEINNPPASGAASGESVSSKQNNDSPDKKTPQKQDVVRKKSHQNKTESTINALRKQNAELSAAAKAAEKKRAETTRELSAQIATLKAQSEQRVQKESGETAAVSALSKKNAELAAAAEAAQKKLDETTRSLTAQIAALTAQRAQNESGQTTALDALSKKNAELAAAVEAAQKKLDETTRTLSVQIAALKTQKEQSENLQKSTIDTLTGKNLELRAAAESAQKKQDETTRALSAQIAALTKKNAELAAAAEAAQKKQDETTRALSAQIAALNKQRVEREGQQKTALDALSKKNAELAAAAEAAQKKQDETTRALSAQIAMLNKQHAEREEQQKTALDALTKKNAELNAAAATAQKEYDVSVAALNDKNKKLQSTLDSLAIKQSDLSLADKSHKNAYALGVFYLTQALSDVNKMADNNVKLAPSALVSGFNDAYNKKLKIKENEIESIVNMLNEQLSSKYVDIEKRIMAKIKNKKYEILPNGVYFVVDKKGKEPYKSNETLSMNILEKKLDGTPILNTMNSKMVYDKQIDPLMAKVLSSGLKGGTVTLYGQAGSLYSSTPADLNPDTLISITFELIP</sequence>
<keyword evidence="1" id="KW-0175">Coiled coil</keyword>
<gene>
    <name evidence="3" type="ORF">SK91_02497</name>
</gene>
<evidence type="ECO:0000313" key="4">
    <source>
        <dbReference type="Proteomes" id="UP000036305"/>
    </source>
</evidence>
<dbReference type="Proteomes" id="UP000036305">
    <property type="component" value="Unassembled WGS sequence"/>
</dbReference>